<organism evidence="2 3">
    <name type="scientific">Streptococcus caledonicus</name>
    <dbReference type="NCBI Taxonomy" id="2614158"/>
    <lineage>
        <taxon>Bacteria</taxon>
        <taxon>Bacillati</taxon>
        <taxon>Bacillota</taxon>
        <taxon>Bacilli</taxon>
        <taxon>Lactobacillales</taxon>
        <taxon>Streptococcaceae</taxon>
        <taxon>Streptococcus</taxon>
    </lineage>
</organism>
<dbReference type="EMBL" id="JBHSOJ010000016">
    <property type="protein sequence ID" value="MFC5631432.1"/>
    <property type="molecule type" value="Genomic_DNA"/>
</dbReference>
<dbReference type="Proteomes" id="UP001596110">
    <property type="component" value="Unassembled WGS sequence"/>
</dbReference>
<dbReference type="InterPro" id="IPR015797">
    <property type="entry name" value="NUDIX_hydrolase-like_dom_sf"/>
</dbReference>
<comment type="caution">
    <text evidence="2">The sequence shown here is derived from an EMBL/GenBank/DDBJ whole genome shotgun (WGS) entry which is preliminary data.</text>
</comment>
<evidence type="ECO:0000259" key="1">
    <source>
        <dbReference type="PROSITE" id="PS51462"/>
    </source>
</evidence>
<reference evidence="3" key="1">
    <citation type="journal article" date="2019" name="Int. J. Syst. Evol. Microbiol.">
        <title>The Global Catalogue of Microorganisms (GCM) 10K type strain sequencing project: providing services to taxonomists for standard genome sequencing and annotation.</title>
        <authorList>
            <consortium name="The Broad Institute Genomics Platform"/>
            <consortium name="The Broad Institute Genome Sequencing Center for Infectious Disease"/>
            <person name="Wu L."/>
            <person name="Ma J."/>
        </authorList>
    </citation>
    <scope>NUCLEOTIDE SEQUENCE [LARGE SCALE GENOMIC DNA]</scope>
    <source>
        <strain evidence="3">DT43</strain>
    </source>
</reference>
<keyword evidence="3" id="KW-1185">Reference proteome</keyword>
<gene>
    <name evidence="2" type="ORF">ACFPQ3_07555</name>
</gene>
<sequence length="157" mass="18389">MKQRNMTSIYLRYQNKILMLYREGSRVANHLWISSAGGHMENEELNDAQSCILRELEEELHLKVEDLVNFQMKYVTLRYTNDEIRVIYYFFAEVADLVEIVSNGGKLQWFSLEEINDLPMPITAKKMLEHYIAVGQFDSQLYAGIMKNQDMTVSPLL</sequence>
<dbReference type="Gene3D" id="3.90.79.10">
    <property type="entry name" value="Nucleoside Triphosphate Pyrophosphohydrolase"/>
    <property type="match status" value="1"/>
</dbReference>
<name>A0ABW0UDM2_9STRE</name>
<accession>A0ABW0UDM2</accession>
<dbReference type="RefSeq" id="WP_156806644.1">
    <property type="nucleotide sequence ID" value="NZ_JBHSOJ010000016.1"/>
</dbReference>
<dbReference type="SUPFAM" id="SSF55811">
    <property type="entry name" value="Nudix"/>
    <property type="match status" value="1"/>
</dbReference>
<protein>
    <submittedName>
        <fullName evidence="2">NUDIX domain-containing protein</fullName>
    </submittedName>
</protein>
<evidence type="ECO:0000313" key="2">
    <source>
        <dbReference type="EMBL" id="MFC5631432.1"/>
    </source>
</evidence>
<proteinExistence type="predicted"/>
<feature type="domain" description="Nudix hydrolase" evidence="1">
    <location>
        <begin position="1"/>
        <end position="132"/>
    </location>
</feature>
<dbReference type="PROSITE" id="PS51462">
    <property type="entry name" value="NUDIX"/>
    <property type="match status" value="1"/>
</dbReference>
<dbReference type="InterPro" id="IPR000086">
    <property type="entry name" value="NUDIX_hydrolase_dom"/>
</dbReference>
<evidence type="ECO:0000313" key="3">
    <source>
        <dbReference type="Proteomes" id="UP001596110"/>
    </source>
</evidence>
<dbReference type="Pfam" id="PF00293">
    <property type="entry name" value="NUDIX"/>
    <property type="match status" value="1"/>
</dbReference>